<evidence type="ECO:0000313" key="1">
    <source>
        <dbReference type="EMBL" id="OGK01825.1"/>
    </source>
</evidence>
<organism evidence="1 2">
    <name type="scientific">Candidatus Raymondbacteria bacterium RIFOXYD12_FULL_49_13</name>
    <dbReference type="NCBI Taxonomy" id="1817890"/>
    <lineage>
        <taxon>Bacteria</taxon>
        <taxon>Raymondiibacteriota</taxon>
    </lineage>
</organism>
<comment type="caution">
    <text evidence="1">The sequence shown here is derived from an EMBL/GenBank/DDBJ whole genome shotgun (WGS) entry which is preliminary data.</text>
</comment>
<sequence length="458" mass="53742">MSLKPKKLKVHKVRATLSDDKEALEKTILKLIDYPRKTDGDIDKRKTVNRYPNYALAVKGMRKLGRKRCYDALLRILEAMLDKGNNIMDVFEDNDVWWEIHAAIRIAIHYLKKSTLSKSDQMLWLIDTFLRDRTGHNEWLGLKSYIKKRPLTPSELEAVLAGLETRIQKEKGKKYGFTRYKYAQWDYELMEQAGMKERLLPFCIREAEENNQYHRLVEFLLKNDQYEDARKWVQKIAQSKDKEKLRQAGCCRSILKEYLIKKGTLLEAVPIELDDYLEYGGSPFSSHLIGLCKKAGVWEIMKPVIVEYRVSGKLPERLPEPLKYSGLSLPPNGETPELPFYKALFMISSDDEKPDEMVYWLQRWEISSQPRNLPFSWYAPALEETHPEWAIKLWKWSAESALSVAQEGWFEGGAEHLRKIKPLYLKLCKLQEWHNYLGELNQIFRDKKGFSEFLPQVA</sequence>
<dbReference type="AlphaFoldDB" id="A0A1F7F578"/>
<name>A0A1F7F578_UNCRA</name>
<reference evidence="1 2" key="1">
    <citation type="journal article" date="2016" name="Nat. Commun.">
        <title>Thousands of microbial genomes shed light on interconnected biogeochemical processes in an aquifer system.</title>
        <authorList>
            <person name="Anantharaman K."/>
            <person name="Brown C.T."/>
            <person name="Hug L.A."/>
            <person name="Sharon I."/>
            <person name="Castelle C.J."/>
            <person name="Probst A.J."/>
            <person name="Thomas B.C."/>
            <person name="Singh A."/>
            <person name="Wilkins M.J."/>
            <person name="Karaoz U."/>
            <person name="Brodie E.L."/>
            <person name="Williams K.H."/>
            <person name="Hubbard S.S."/>
            <person name="Banfield J.F."/>
        </authorList>
    </citation>
    <scope>NUCLEOTIDE SEQUENCE [LARGE SCALE GENOMIC DNA]</scope>
</reference>
<gene>
    <name evidence="1" type="ORF">A2519_03110</name>
</gene>
<proteinExistence type="predicted"/>
<dbReference type="Proteomes" id="UP000179243">
    <property type="component" value="Unassembled WGS sequence"/>
</dbReference>
<protein>
    <submittedName>
        <fullName evidence="1">Uncharacterized protein</fullName>
    </submittedName>
</protein>
<evidence type="ECO:0000313" key="2">
    <source>
        <dbReference type="Proteomes" id="UP000179243"/>
    </source>
</evidence>
<accession>A0A1F7F578</accession>
<dbReference type="EMBL" id="MFYX01000118">
    <property type="protein sequence ID" value="OGK01825.1"/>
    <property type="molecule type" value="Genomic_DNA"/>
</dbReference>